<keyword evidence="5" id="KW-0804">Transcription</keyword>
<feature type="domain" description="HTH lysR-type" evidence="6">
    <location>
        <begin position="1"/>
        <end position="59"/>
    </location>
</feature>
<dbReference type="PANTHER" id="PTHR30537:SF35">
    <property type="entry name" value="TRANSCRIPTIONAL REGULATORY PROTEIN"/>
    <property type="match status" value="1"/>
</dbReference>
<dbReference type="Pfam" id="PF03466">
    <property type="entry name" value="LysR_substrate"/>
    <property type="match status" value="1"/>
</dbReference>
<name>A0ABY3RHW0_9BRAD</name>
<gene>
    <name evidence="7" type="ORF">LQG66_12310</name>
</gene>
<keyword evidence="8" id="KW-1185">Reference proteome</keyword>
<evidence type="ECO:0000256" key="3">
    <source>
        <dbReference type="ARBA" id="ARBA00023015"/>
    </source>
</evidence>
<evidence type="ECO:0000313" key="8">
    <source>
        <dbReference type="Proteomes" id="UP001431010"/>
    </source>
</evidence>
<keyword evidence="4" id="KW-0238">DNA-binding</keyword>
<dbReference type="InterPro" id="IPR000847">
    <property type="entry name" value="LysR_HTH_N"/>
</dbReference>
<dbReference type="Gene3D" id="3.40.190.290">
    <property type="match status" value="1"/>
</dbReference>
<sequence length="323" mass="34863">MDTLVGIRVFCQVAELKSFAAAAGRLGLSPAMASKHVMQLEQRLSTRLLNRTSRRVSLTEAGVVYFEQVRQMLDTLDDVEAVVSKATVIPRGILKVSVPVWFANPLFAGVLAAYRTRHPDVVLDIDLSGRLVNLIEEGFDLALRVSAAPGDGLIARPLAQVLMQLVAAPSYLDAAGRPKAVADLNGHAMLKYALYPLRAVTLPGPEGEVVLAFKDVLISGNETLLHHAAVAGMGMAVLPRWLMADDLAAGRLETVLPEALTIRAPLMAVYPSRKYLSAKVRTFIDFIADDPLMKQASDGPTPAIDATAAGARKGRRLRLRLRS</sequence>
<organism evidence="7 8">
    <name type="scientific">Bradyrhizobium ontarionense</name>
    <dbReference type="NCBI Taxonomy" id="2898149"/>
    <lineage>
        <taxon>Bacteria</taxon>
        <taxon>Pseudomonadati</taxon>
        <taxon>Pseudomonadota</taxon>
        <taxon>Alphaproteobacteria</taxon>
        <taxon>Hyphomicrobiales</taxon>
        <taxon>Nitrobacteraceae</taxon>
        <taxon>Bradyrhizobium</taxon>
    </lineage>
</organism>
<dbReference type="Proteomes" id="UP001431010">
    <property type="component" value="Chromosome"/>
</dbReference>
<evidence type="ECO:0000256" key="2">
    <source>
        <dbReference type="ARBA" id="ARBA00009437"/>
    </source>
</evidence>
<dbReference type="PANTHER" id="PTHR30537">
    <property type="entry name" value="HTH-TYPE TRANSCRIPTIONAL REGULATOR"/>
    <property type="match status" value="1"/>
</dbReference>
<dbReference type="InterPro" id="IPR036388">
    <property type="entry name" value="WH-like_DNA-bd_sf"/>
</dbReference>
<dbReference type="Gene3D" id="1.10.10.10">
    <property type="entry name" value="Winged helix-like DNA-binding domain superfamily/Winged helix DNA-binding domain"/>
    <property type="match status" value="1"/>
</dbReference>
<dbReference type="InterPro" id="IPR058163">
    <property type="entry name" value="LysR-type_TF_proteobact-type"/>
</dbReference>
<dbReference type="CDD" id="cd08422">
    <property type="entry name" value="PBP2_CrgA_like"/>
    <property type="match status" value="1"/>
</dbReference>
<dbReference type="InterPro" id="IPR005119">
    <property type="entry name" value="LysR_subst-bd"/>
</dbReference>
<evidence type="ECO:0000313" key="7">
    <source>
        <dbReference type="EMBL" id="UFZ07029.1"/>
    </source>
</evidence>
<keyword evidence="3" id="KW-0805">Transcription regulation</keyword>
<evidence type="ECO:0000256" key="4">
    <source>
        <dbReference type="ARBA" id="ARBA00023125"/>
    </source>
</evidence>
<dbReference type="PROSITE" id="PS50931">
    <property type="entry name" value="HTH_LYSR"/>
    <property type="match status" value="1"/>
</dbReference>
<comment type="function">
    <text evidence="1">NodD regulates the expression of the nodABCFE genes which encode other nodulation proteins. NodD is also a negative regulator of its own expression. Binds flavonoids as inducers.</text>
</comment>
<protein>
    <submittedName>
        <fullName evidence="7">LysR family transcriptional regulator</fullName>
    </submittedName>
</protein>
<evidence type="ECO:0000256" key="5">
    <source>
        <dbReference type="ARBA" id="ARBA00023163"/>
    </source>
</evidence>
<dbReference type="SUPFAM" id="SSF46785">
    <property type="entry name" value="Winged helix' DNA-binding domain"/>
    <property type="match status" value="1"/>
</dbReference>
<dbReference type="Pfam" id="PF00126">
    <property type="entry name" value="HTH_1"/>
    <property type="match status" value="1"/>
</dbReference>
<evidence type="ECO:0000256" key="1">
    <source>
        <dbReference type="ARBA" id="ARBA00003502"/>
    </source>
</evidence>
<comment type="similarity">
    <text evidence="2">Belongs to the LysR transcriptional regulatory family.</text>
</comment>
<proteinExistence type="inferred from homology"/>
<dbReference type="InterPro" id="IPR036390">
    <property type="entry name" value="WH_DNA-bd_sf"/>
</dbReference>
<evidence type="ECO:0000259" key="6">
    <source>
        <dbReference type="PROSITE" id="PS50931"/>
    </source>
</evidence>
<reference evidence="7" key="1">
    <citation type="journal article" date="2024" name="Antonie Van Leeuwenhoek">
        <title>Bradyrhizobium ontarionense sp. nov., a novel bacterial symbiont isolated from Aeschynomene indica (Indian jointvetch), harbours photosynthesis, nitrogen fixation and nitrous oxide (N2O) reductase genes.</title>
        <authorList>
            <person name="Bromfield E.S.P."/>
            <person name="Cloutier S."/>
        </authorList>
    </citation>
    <scope>NUCLEOTIDE SEQUENCE</scope>
    <source>
        <strain evidence="7">A19</strain>
    </source>
</reference>
<dbReference type="RefSeq" id="WP_231326482.1">
    <property type="nucleotide sequence ID" value="NZ_CP088156.1"/>
</dbReference>
<dbReference type="EMBL" id="CP088156">
    <property type="protein sequence ID" value="UFZ07029.1"/>
    <property type="molecule type" value="Genomic_DNA"/>
</dbReference>
<accession>A0ABY3RHW0</accession>
<dbReference type="SUPFAM" id="SSF53850">
    <property type="entry name" value="Periplasmic binding protein-like II"/>
    <property type="match status" value="1"/>
</dbReference>